<dbReference type="InterPro" id="IPR037523">
    <property type="entry name" value="VOC_core"/>
</dbReference>
<reference evidence="2" key="1">
    <citation type="submission" date="2021-04" db="EMBL/GenBank/DDBJ databases">
        <title>Pseudonocardia sp. nov., isolated from sandy soil of mangrove forest.</title>
        <authorList>
            <person name="Zan Z."/>
            <person name="Huang R."/>
            <person name="Liu W."/>
        </authorList>
    </citation>
    <scope>NUCLEOTIDE SEQUENCE</scope>
    <source>
        <strain evidence="2">S2-4</strain>
    </source>
</reference>
<dbReference type="PANTHER" id="PTHR33993:SF14">
    <property type="entry name" value="GB|AAF24581.1"/>
    <property type="match status" value="1"/>
</dbReference>
<proteinExistence type="predicted"/>
<protein>
    <submittedName>
        <fullName evidence="2">VOC family protein</fullName>
    </submittedName>
</protein>
<accession>A0ABT1A1A9</accession>
<dbReference type="EMBL" id="JAGSOV010000036">
    <property type="protein sequence ID" value="MCO1656705.1"/>
    <property type="molecule type" value="Genomic_DNA"/>
</dbReference>
<dbReference type="InterPro" id="IPR052164">
    <property type="entry name" value="Anthracycline_SecMetBiosynth"/>
</dbReference>
<dbReference type="CDD" id="cd07247">
    <property type="entry name" value="SgaA_N_like"/>
    <property type="match status" value="1"/>
</dbReference>
<sequence>MAHPVAFFEVLSPDHERAQKFYAELFGWTVDADPEMGGYGLVDTGAGEGAIGGGIGPVDEPGEAGTTIYVRVPDLDAALERAAALGGARLVPPTDLPGGYGRFAILADPDGNRVGLWA</sequence>
<name>A0ABT1A1A9_9PSEU</name>
<dbReference type="SUPFAM" id="SSF54593">
    <property type="entry name" value="Glyoxalase/Bleomycin resistance protein/Dihydroxybiphenyl dioxygenase"/>
    <property type="match status" value="1"/>
</dbReference>
<dbReference type="InterPro" id="IPR041581">
    <property type="entry name" value="Glyoxalase_6"/>
</dbReference>
<feature type="domain" description="VOC" evidence="1">
    <location>
        <begin position="4"/>
        <end position="118"/>
    </location>
</feature>
<dbReference type="InterPro" id="IPR029068">
    <property type="entry name" value="Glyas_Bleomycin-R_OHBP_Dase"/>
</dbReference>
<evidence type="ECO:0000313" key="2">
    <source>
        <dbReference type="EMBL" id="MCO1656705.1"/>
    </source>
</evidence>
<evidence type="ECO:0000313" key="3">
    <source>
        <dbReference type="Proteomes" id="UP001165283"/>
    </source>
</evidence>
<dbReference type="PANTHER" id="PTHR33993">
    <property type="entry name" value="GLYOXALASE-RELATED"/>
    <property type="match status" value="1"/>
</dbReference>
<evidence type="ECO:0000259" key="1">
    <source>
        <dbReference type="PROSITE" id="PS51819"/>
    </source>
</evidence>
<comment type="caution">
    <text evidence="2">The sequence shown here is derived from an EMBL/GenBank/DDBJ whole genome shotgun (WGS) entry which is preliminary data.</text>
</comment>
<keyword evidence="3" id="KW-1185">Reference proteome</keyword>
<dbReference type="PROSITE" id="PS51819">
    <property type="entry name" value="VOC"/>
    <property type="match status" value="1"/>
</dbReference>
<gene>
    <name evidence="2" type="ORF">KDL28_16725</name>
</gene>
<dbReference type="Proteomes" id="UP001165283">
    <property type="component" value="Unassembled WGS sequence"/>
</dbReference>
<dbReference type="RefSeq" id="WP_252439695.1">
    <property type="nucleotide sequence ID" value="NZ_JAGSOV010000036.1"/>
</dbReference>
<dbReference type="Pfam" id="PF18029">
    <property type="entry name" value="Glyoxalase_6"/>
    <property type="match status" value="1"/>
</dbReference>
<organism evidence="2 3">
    <name type="scientific">Pseudonocardia humida</name>
    <dbReference type="NCBI Taxonomy" id="2800819"/>
    <lineage>
        <taxon>Bacteria</taxon>
        <taxon>Bacillati</taxon>
        <taxon>Actinomycetota</taxon>
        <taxon>Actinomycetes</taxon>
        <taxon>Pseudonocardiales</taxon>
        <taxon>Pseudonocardiaceae</taxon>
        <taxon>Pseudonocardia</taxon>
    </lineage>
</organism>
<dbReference type="Gene3D" id="3.10.180.10">
    <property type="entry name" value="2,3-Dihydroxybiphenyl 1,2-Dioxygenase, domain 1"/>
    <property type="match status" value="1"/>
</dbReference>